<dbReference type="GO" id="GO:0032039">
    <property type="term" value="C:integrator complex"/>
    <property type="evidence" value="ECO:0007669"/>
    <property type="project" value="InterPro"/>
</dbReference>
<dbReference type="AlphaFoldDB" id="T1GXQ6"/>
<dbReference type="EnsemblMetazoa" id="MESCA008610-RA">
    <property type="protein sequence ID" value="MESCA008610-PA"/>
    <property type="gene ID" value="MESCA008610"/>
</dbReference>
<dbReference type="InterPro" id="IPR026236">
    <property type="entry name" value="Int2_metazoa"/>
</dbReference>
<comment type="subcellular location">
    <subcellularLocation>
        <location evidence="1">Nucleus</location>
    </subcellularLocation>
</comment>
<comment type="similarity">
    <text evidence="2">Belongs to the Integrator subunit 2 family.</text>
</comment>
<keyword evidence="3" id="KW-0539">Nucleus</keyword>
<reference evidence="4" key="2">
    <citation type="submission" date="2015-06" db="UniProtKB">
        <authorList>
            <consortium name="EnsemblMetazoa"/>
        </authorList>
    </citation>
    <scope>IDENTIFICATION</scope>
</reference>
<dbReference type="PANTHER" id="PTHR28608">
    <property type="entry name" value="INTEGRATOR COMPLEX SUBUNIT 2"/>
    <property type="match status" value="1"/>
</dbReference>
<accession>T1GXQ6</accession>
<dbReference type="EMBL" id="CAQQ02198489">
    <property type="status" value="NOT_ANNOTATED_CDS"/>
    <property type="molecule type" value="Genomic_DNA"/>
</dbReference>
<evidence type="ECO:0000256" key="3">
    <source>
        <dbReference type="ARBA" id="ARBA00023242"/>
    </source>
</evidence>
<evidence type="ECO:0000256" key="2">
    <source>
        <dbReference type="ARBA" id="ARBA00006705"/>
    </source>
</evidence>
<evidence type="ECO:0008006" key="6">
    <source>
        <dbReference type="Google" id="ProtNLM"/>
    </source>
</evidence>
<sequence length="384" mass="43404">MPGCHVTPRVFLAMQTMNISKLKEYPRNEIRTILPSLVRMSLLSHIQNTKSKMDLRREVLSLLVEIEVVNNIVQYLQINYCELEIELKKEQQQRMKVAFSSDQNLTCQNGLAIFFERAELARKVKAVLSQIFLIQSQINEMNVNSTLPNKYNIIKSNELFDDGIYLDEITDIICIALAELPSLFTIHEVVDTLIYVNKGSSIICAIIANFPDCYVDILSHLISNCDEDTLEGKLKLETLYALIELNLTQALTIRSLCVDLMKVPSLIIKLSLKNSQDLIGFLSGLLLGNDHVLRNWFALYIKTSQKRKKDDNDDITVQASALLRLYCALRGIAGIKFSDEELVLILQLITTKTSSNSSGIRFVSLGLSMLIACPSLITQNQLEQ</sequence>
<dbReference type="HOGENOM" id="CLU_032907_0_0_1"/>
<keyword evidence="5" id="KW-1185">Reference proteome</keyword>
<dbReference type="Proteomes" id="UP000015102">
    <property type="component" value="Unassembled WGS sequence"/>
</dbReference>
<name>T1GXQ6_MEGSC</name>
<dbReference type="PANTHER" id="PTHR28608:SF1">
    <property type="entry name" value="INTEGRATOR COMPLEX SUBUNIT 2"/>
    <property type="match status" value="1"/>
</dbReference>
<evidence type="ECO:0000313" key="5">
    <source>
        <dbReference type="Proteomes" id="UP000015102"/>
    </source>
</evidence>
<evidence type="ECO:0000313" key="4">
    <source>
        <dbReference type="EnsemblMetazoa" id="MESCA008610-PA"/>
    </source>
</evidence>
<dbReference type="PRINTS" id="PR02105">
    <property type="entry name" value="INTSUBUNIT2"/>
</dbReference>
<organism evidence="4 5">
    <name type="scientific">Megaselia scalaris</name>
    <name type="common">Humpbacked fly</name>
    <name type="synonym">Phora scalaris</name>
    <dbReference type="NCBI Taxonomy" id="36166"/>
    <lineage>
        <taxon>Eukaryota</taxon>
        <taxon>Metazoa</taxon>
        <taxon>Ecdysozoa</taxon>
        <taxon>Arthropoda</taxon>
        <taxon>Hexapoda</taxon>
        <taxon>Insecta</taxon>
        <taxon>Pterygota</taxon>
        <taxon>Neoptera</taxon>
        <taxon>Endopterygota</taxon>
        <taxon>Diptera</taxon>
        <taxon>Brachycera</taxon>
        <taxon>Muscomorpha</taxon>
        <taxon>Platypezoidea</taxon>
        <taxon>Phoridae</taxon>
        <taxon>Megaseliini</taxon>
        <taxon>Megaselia</taxon>
    </lineage>
</organism>
<dbReference type="Pfam" id="PF14750">
    <property type="entry name" value="INTS2"/>
    <property type="match status" value="2"/>
</dbReference>
<dbReference type="GO" id="GO:0034472">
    <property type="term" value="P:snRNA 3'-end processing"/>
    <property type="evidence" value="ECO:0007669"/>
    <property type="project" value="TreeGrafter"/>
</dbReference>
<dbReference type="OMA" id="QINYCEL"/>
<dbReference type="InterPro" id="IPR029321">
    <property type="entry name" value="INTS2"/>
</dbReference>
<dbReference type="STRING" id="36166.T1GXQ6"/>
<evidence type="ECO:0000256" key="1">
    <source>
        <dbReference type="ARBA" id="ARBA00004123"/>
    </source>
</evidence>
<reference evidence="5" key="1">
    <citation type="submission" date="2013-02" db="EMBL/GenBank/DDBJ databases">
        <authorList>
            <person name="Hughes D."/>
        </authorList>
    </citation>
    <scope>NUCLEOTIDE SEQUENCE</scope>
    <source>
        <strain>Durham</strain>
        <strain evidence="5">NC isolate 2 -- Noor lab</strain>
    </source>
</reference>
<protein>
    <recommendedName>
        <fullName evidence="6">Integrator complex subunit 2</fullName>
    </recommendedName>
</protein>
<proteinExistence type="inferred from homology"/>